<organism evidence="7 8">
    <name type="scientific">Pelusios castaneus</name>
    <name type="common">West African mud turtle</name>
    <dbReference type="NCBI Taxonomy" id="367368"/>
    <lineage>
        <taxon>Eukaryota</taxon>
        <taxon>Metazoa</taxon>
        <taxon>Chordata</taxon>
        <taxon>Craniata</taxon>
        <taxon>Vertebrata</taxon>
        <taxon>Euteleostomi</taxon>
        <taxon>Archelosauria</taxon>
        <taxon>Testudinata</taxon>
        <taxon>Testudines</taxon>
        <taxon>Pleurodira</taxon>
        <taxon>Pelomedusidae</taxon>
        <taxon>Pelusios</taxon>
    </lineage>
</organism>
<feature type="signal peptide" evidence="5">
    <location>
        <begin position="1"/>
        <end position="25"/>
    </location>
</feature>
<evidence type="ECO:0000259" key="6">
    <source>
        <dbReference type="PROSITE" id="PS51448"/>
    </source>
</evidence>
<evidence type="ECO:0000256" key="1">
    <source>
        <dbReference type="ARBA" id="ARBA00004613"/>
    </source>
</evidence>
<dbReference type="FunFam" id="4.10.110.10:FF:000006">
    <property type="entry name" value="Trefoil factor 1"/>
    <property type="match status" value="2"/>
</dbReference>
<dbReference type="InterPro" id="IPR044913">
    <property type="entry name" value="P_trefoil_dom_sf"/>
</dbReference>
<dbReference type="SUPFAM" id="SSF57492">
    <property type="entry name" value="Trefoil"/>
    <property type="match status" value="2"/>
</dbReference>
<feature type="chain" id="PRO_5034056918" evidence="5">
    <location>
        <begin position="26"/>
        <end position="126"/>
    </location>
</feature>
<evidence type="ECO:0000256" key="4">
    <source>
        <dbReference type="PROSITE-ProRule" id="PRU00779"/>
    </source>
</evidence>
<dbReference type="PANTHER" id="PTHR13826">
    <property type="entry name" value="INTESTINAL TREFOIL FACTOR-RELATED"/>
    <property type="match status" value="1"/>
</dbReference>
<evidence type="ECO:0000256" key="5">
    <source>
        <dbReference type="SAM" id="SignalP"/>
    </source>
</evidence>
<feature type="disulfide bond" evidence="4">
    <location>
        <begin position="86"/>
        <end position="101"/>
    </location>
</feature>
<dbReference type="Pfam" id="PF00088">
    <property type="entry name" value="Trefoil"/>
    <property type="match status" value="2"/>
</dbReference>
<reference evidence="7" key="1">
    <citation type="submission" date="2025-08" db="UniProtKB">
        <authorList>
            <consortium name="Ensembl"/>
        </authorList>
    </citation>
    <scope>IDENTIFICATION</scope>
</reference>
<keyword evidence="2" id="KW-0964">Secreted</keyword>
<dbReference type="PROSITE" id="PS00025">
    <property type="entry name" value="P_TREFOIL_1"/>
    <property type="match status" value="2"/>
</dbReference>
<evidence type="ECO:0000313" key="8">
    <source>
        <dbReference type="Proteomes" id="UP000694393"/>
    </source>
</evidence>
<dbReference type="PROSITE" id="PS51448">
    <property type="entry name" value="P_TREFOIL_2"/>
    <property type="match status" value="2"/>
</dbReference>
<protein>
    <submittedName>
        <fullName evidence="7">Trefoil factor 2</fullName>
    </submittedName>
</protein>
<dbReference type="AlphaFoldDB" id="A0A8C8SMD8"/>
<feature type="disulfide bond" evidence="4">
    <location>
        <begin position="96"/>
        <end position="113"/>
    </location>
</feature>
<dbReference type="SMART" id="SM00018">
    <property type="entry name" value="PD"/>
    <property type="match status" value="2"/>
</dbReference>
<comment type="subcellular location">
    <subcellularLocation>
        <location evidence="1">Secreted</location>
    </subcellularLocation>
</comment>
<dbReference type="Proteomes" id="UP000694393">
    <property type="component" value="Unplaced"/>
</dbReference>
<dbReference type="GO" id="GO:0030277">
    <property type="term" value="P:maintenance of gastrointestinal epithelium"/>
    <property type="evidence" value="ECO:0007669"/>
    <property type="project" value="TreeGrafter"/>
</dbReference>
<sequence>MSKFAGTGILHAVTFLLLGLIQTQCRCNVDPKTRVNCGPPGVTPEQCWNSGCCFSSEVAGVPWCFAPLARQYKKECPTDLSLRKNCGPPGITAEECEAKGCCFESYPPAVPWCFYHIEVEEGNLSV</sequence>
<accession>A0A8C8SMD8</accession>
<reference evidence="7" key="2">
    <citation type="submission" date="2025-09" db="UniProtKB">
        <authorList>
            <consortium name="Ensembl"/>
        </authorList>
    </citation>
    <scope>IDENTIFICATION</scope>
</reference>
<dbReference type="InterPro" id="IPR017957">
    <property type="entry name" value="P_trefoil_CS"/>
</dbReference>
<feature type="domain" description="P-type" evidence="6">
    <location>
        <begin position="74"/>
        <end position="117"/>
    </location>
</feature>
<comment type="caution">
    <text evidence="4">Lacks conserved residue(s) required for the propagation of feature annotation.</text>
</comment>
<dbReference type="InterPro" id="IPR017994">
    <property type="entry name" value="P_trefoil_chordata"/>
</dbReference>
<proteinExistence type="predicted"/>
<feature type="disulfide bond" evidence="4">
    <location>
        <begin position="37"/>
        <end position="52"/>
    </location>
</feature>
<feature type="domain" description="P-type" evidence="6">
    <location>
        <begin position="23"/>
        <end position="68"/>
    </location>
</feature>
<keyword evidence="5" id="KW-0732">Signal</keyword>
<dbReference type="Ensembl" id="ENSPCET00000021815.1">
    <property type="protein sequence ID" value="ENSPCEP00000021083.1"/>
    <property type="gene ID" value="ENSPCEG00000016253.1"/>
</dbReference>
<keyword evidence="8" id="KW-1185">Reference proteome</keyword>
<dbReference type="Gene3D" id="4.10.110.10">
    <property type="entry name" value="Spasmolytic Protein, domain 1"/>
    <property type="match status" value="2"/>
</dbReference>
<dbReference type="GO" id="GO:0005615">
    <property type="term" value="C:extracellular space"/>
    <property type="evidence" value="ECO:0007669"/>
    <property type="project" value="TreeGrafter"/>
</dbReference>
<evidence type="ECO:0000313" key="7">
    <source>
        <dbReference type="Ensembl" id="ENSPCEP00000021083.1"/>
    </source>
</evidence>
<dbReference type="PANTHER" id="PTHR13826:SF14">
    <property type="entry name" value="TREFOIL FACTOR 2"/>
    <property type="match status" value="1"/>
</dbReference>
<feature type="disulfide bond" evidence="4">
    <location>
        <begin position="47"/>
        <end position="64"/>
    </location>
</feature>
<name>A0A8C8SMD8_9SAUR</name>
<dbReference type="PRINTS" id="PR00680">
    <property type="entry name" value="PTREFOIL"/>
</dbReference>
<feature type="disulfide bond" evidence="4">
    <location>
        <begin position="76"/>
        <end position="102"/>
    </location>
</feature>
<dbReference type="CDD" id="cd00111">
    <property type="entry name" value="Trefoil"/>
    <property type="match status" value="2"/>
</dbReference>
<evidence type="ECO:0000256" key="3">
    <source>
        <dbReference type="ARBA" id="ARBA00023157"/>
    </source>
</evidence>
<evidence type="ECO:0000256" key="2">
    <source>
        <dbReference type="ARBA" id="ARBA00022525"/>
    </source>
</evidence>
<dbReference type="InterPro" id="IPR000519">
    <property type="entry name" value="P_trefoil_dom"/>
</dbReference>
<keyword evidence="3 4" id="KW-1015">Disulfide bond</keyword>